<dbReference type="EMBL" id="JARGEQ010000016">
    <property type="protein sequence ID" value="MDF1585381.1"/>
    <property type="molecule type" value="Genomic_DNA"/>
</dbReference>
<evidence type="ECO:0000313" key="2">
    <source>
        <dbReference type="Proteomes" id="UP001301140"/>
    </source>
</evidence>
<keyword evidence="2" id="KW-1185">Reference proteome</keyword>
<proteinExistence type="predicted"/>
<protein>
    <submittedName>
        <fullName evidence="1">Uncharacterized protein</fullName>
    </submittedName>
</protein>
<dbReference type="RefSeq" id="WP_327787796.1">
    <property type="nucleotide sequence ID" value="NZ_JARGEQ010000016.1"/>
</dbReference>
<name>A0AAP3UYE6_9PROT</name>
<dbReference type="Proteomes" id="UP001301140">
    <property type="component" value="Unassembled WGS sequence"/>
</dbReference>
<comment type="caution">
    <text evidence="1">The sequence shown here is derived from an EMBL/GenBank/DDBJ whole genome shotgun (WGS) entry which is preliminary data.</text>
</comment>
<reference evidence="1 2" key="1">
    <citation type="submission" date="2023-03" db="EMBL/GenBank/DDBJ databases">
        <title>YIM 152171 draft genome.</title>
        <authorList>
            <person name="Yang Z."/>
        </authorList>
    </citation>
    <scope>NUCLEOTIDE SEQUENCE [LARGE SCALE GENOMIC DNA]</scope>
    <source>
        <strain evidence="1 2">YIM 152171</strain>
    </source>
</reference>
<evidence type="ECO:0000313" key="1">
    <source>
        <dbReference type="EMBL" id="MDF1585381.1"/>
    </source>
</evidence>
<gene>
    <name evidence="1" type="ORF">PZ740_03160</name>
</gene>
<accession>A0AAP3UYE6</accession>
<organism evidence="1 2">
    <name type="scientific">Marinimicrococcus flavescens</name>
    <dbReference type="NCBI Taxonomy" id="3031815"/>
    <lineage>
        <taxon>Bacteria</taxon>
        <taxon>Pseudomonadati</taxon>
        <taxon>Pseudomonadota</taxon>
        <taxon>Alphaproteobacteria</taxon>
        <taxon>Geminicoccales</taxon>
        <taxon>Geminicoccaceae</taxon>
        <taxon>Marinimicrococcus</taxon>
    </lineage>
</organism>
<sequence>MTSQPMLSAQELSKLVDGASDAQLLRILELVERLERSPEIEGTIARIRSRLVALRPARPFTLRRLLTVPLEPLLVPHAEWVPGQRRISRAALQTLQTLALEAVPRDGTLARESTAGRRMEDTRLLELGGELWPAAAAGLRGARLGGHDVLARLGGAARLHLDQQIETAAVLLDEAPTLLAELWQLPPRPVVVTSAEERGRLERVLTAAAGKGGTCLQVVMEVLVQRTDNPVLVMQSLEACELRLPRDQRQGFIRRLATQCASYLQVRSRGAREAPLETAAETLASVIASVESLQTVGASGPVDRRALLEIRRDAGEVVEKRLDEALRRVVLEQASALATAVAPGDLESRARAAEKAARATSLLVHAGRRLGLGQWVESLLSETRDDYHKLAREVVQGLEARGLPRQERMLCLMDQVRLVEILYGSDAAMEILNEGLAGIEPEAAAV</sequence>
<dbReference type="AlphaFoldDB" id="A0AAP3UYE6"/>